<dbReference type="GeneID" id="87900861"/>
<comment type="caution">
    <text evidence="3">The sequence shown here is derived from an EMBL/GenBank/DDBJ whole genome shotgun (WGS) entry which is preliminary data.</text>
</comment>
<sequence length="298" mass="31700">MCDNPPDSGTPFCAPENGAQLQTGNIVGVIWSPLFFATSPTSRPRQIRIQADFFPFNTPLSRLNSTMSTGTEGFTSNVLNPALGTFNWSILDSYIDDADVPSLIAVLSIAEPFTDSDGNGTVLEGNDRFPGPTVTLVRGPTRPTSTNAVNGGTINAPPSPASENTGPSPITIALPILFGFLTAITLACCMVYKRRHPSFKVGEMATKWMGRSGRGGFGGLRAASGYGQGRSQRQRMGGGGGGGLRGKDIKVVTTDIQGLRMNAVNMMAGQNQQQGRNVFREEVRRQERRDGDGDVLGV</sequence>
<proteinExistence type="predicted"/>
<keyword evidence="4" id="KW-1185">Reference proteome</keyword>
<feature type="region of interest" description="Disordered" evidence="1">
    <location>
        <begin position="225"/>
        <end position="246"/>
    </location>
</feature>
<dbReference type="Pfam" id="PF14610">
    <property type="entry name" value="Psg1"/>
    <property type="match status" value="1"/>
</dbReference>
<evidence type="ECO:0000256" key="1">
    <source>
        <dbReference type="SAM" id="MobiDB-lite"/>
    </source>
</evidence>
<feature type="transmembrane region" description="Helical" evidence="2">
    <location>
        <begin position="172"/>
        <end position="192"/>
    </location>
</feature>
<organism evidence="3 4">
    <name type="scientific">Podospora bellae-mahoneyi</name>
    <dbReference type="NCBI Taxonomy" id="2093777"/>
    <lineage>
        <taxon>Eukaryota</taxon>
        <taxon>Fungi</taxon>
        <taxon>Dikarya</taxon>
        <taxon>Ascomycota</taxon>
        <taxon>Pezizomycotina</taxon>
        <taxon>Sordariomycetes</taxon>
        <taxon>Sordariomycetidae</taxon>
        <taxon>Sordariales</taxon>
        <taxon>Podosporaceae</taxon>
        <taxon>Podospora</taxon>
    </lineage>
</organism>
<feature type="compositionally biased region" description="Low complexity" evidence="1">
    <location>
        <begin position="225"/>
        <end position="235"/>
    </location>
</feature>
<feature type="compositionally biased region" description="Polar residues" evidence="1">
    <location>
        <begin position="142"/>
        <end position="153"/>
    </location>
</feature>
<protein>
    <submittedName>
        <fullName evidence="3">Uncharacterized protein</fullName>
    </submittedName>
</protein>
<name>A0ABR0FDN0_9PEZI</name>
<evidence type="ECO:0000313" key="3">
    <source>
        <dbReference type="EMBL" id="KAK4641135.1"/>
    </source>
</evidence>
<keyword evidence="2" id="KW-0472">Membrane</keyword>
<dbReference type="InterPro" id="IPR028000">
    <property type="entry name" value="Pma1"/>
</dbReference>
<reference evidence="3 4" key="1">
    <citation type="journal article" date="2023" name="bioRxiv">
        <title>High-quality genome assemblies of four members of thePodospora anserinaspecies complex.</title>
        <authorList>
            <person name="Ament-Velasquez S.L."/>
            <person name="Vogan A.A."/>
            <person name="Wallerman O."/>
            <person name="Hartmann F."/>
            <person name="Gautier V."/>
            <person name="Silar P."/>
            <person name="Giraud T."/>
            <person name="Johannesson H."/>
        </authorList>
    </citation>
    <scope>NUCLEOTIDE SEQUENCE [LARGE SCALE GENOMIC DNA]</scope>
    <source>
        <strain evidence="3 4">CBS 112042</strain>
    </source>
</reference>
<dbReference type="EMBL" id="JAFFGZ010000008">
    <property type="protein sequence ID" value="KAK4641135.1"/>
    <property type="molecule type" value="Genomic_DNA"/>
</dbReference>
<feature type="region of interest" description="Disordered" evidence="1">
    <location>
        <begin position="121"/>
        <end position="165"/>
    </location>
</feature>
<dbReference type="Proteomes" id="UP001322138">
    <property type="component" value="Unassembled WGS sequence"/>
</dbReference>
<keyword evidence="2" id="KW-1133">Transmembrane helix</keyword>
<gene>
    <name evidence="3" type="ORF">QC761_609695</name>
</gene>
<dbReference type="RefSeq" id="XP_062730111.1">
    <property type="nucleotide sequence ID" value="XM_062881379.1"/>
</dbReference>
<keyword evidence="2" id="KW-0812">Transmembrane</keyword>
<evidence type="ECO:0000313" key="4">
    <source>
        <dbReference type="Proteomes" id="UP001322138"/>
    </source>
</evidence>
<accession>A0ABR0FDN0</accession>
<evidence type="ECO:0000256" key="2">
    <source>
        <dbReference type="SAM" id="Phobius"/>
    </source>
</evidence>